<gene>
    <name evidence="3" type="ORF">BpHYR1_036981</name>
</gene>
<evidence type="ECO:0000313" key="3">
    <source>
        <dbReference type="EMBL" id="RNA40479.1"/>
    </source>
</evidence>
<dbReference type="PANTHER" id="PTHR23279">
    <property type="entry name" value="DEFECTIVE PROBOSCIS EXTENSION RESPONSE DPR -RELATED"/>
    <property type="match status" value="1"/>
</dbReference>
<name>A0A3M7SXU7_BRAPC</name>
<keyword evidence="1" id="KW-0732">Signal</keyword>
<dbReference type="InterPro" id="IPR013106">
    <property type="entry name" value="Ig_V-set"/>
</dbReference>
<evidence type="ECO:0000259" key="2">
    <source>
        <dbReference type="PROSITE" id="PS50835"/>
    </source>
</evidence>
<dbReference type="SMART" id="SM00406">
    <property type="entry name" value="IGv"/>
    <property type="match status" value="1"/>
</dbReference>
<dbReference type="InterPro" id="IPR003598">
    <property type="entry name" value="Ig_sub2"/>
</dbReference>
<dbReference type="InterPro" id="IPR013151">
    <property type="entry name" value="Immunoglobulin_dom"/>
</dbReference>
<dbReference type="Gene3D" id="2.60.40.10">
    <property type="entry name" value="Immunoglobulins"/>
    <property type="match status" value="2"/>
</dbReference>
<accession>A0A3M7SXU7</accession>
<feature type="signal peptide" evidence="1">
    <location>
        <begin position="1"/>
        <end position="20"/>
    </location>
</feature>
<dbReference type="GO" id="GO:0050808">
    <property type="term" value="P:synapse organization"/>
    <property type="evidence" value="ECO:0007669"/>
    <property type="project" value="TreeGrafter"/>
</dbReference>
<evidence type="ECO:0000313" key="4">
    <source>
        <dbReference type="Proteomes" id="UP000276133"/>
    </source>
</evidence>
<dbReference type="InterPro" id="IPR037448">
    <property type="entry name" value="Zig-8"/>
</dbReference>
<dbReference type="GO" id="GO:0032589">
    <property type="term" value="C:neuron projection membrane"/>
    <property type="evidence" value="ECO:0007669"/>
    <property type="project" value="TreeGrafter"/>
</dbReference>
<evidence type="ECO:0000256" key="1">
    <source>
        <dbReference type="SAM" id="SignalP"/>
    </source>
</evidence>
<dbReference type="OrthoDB" id="10012075at2759"/>
<dbReference type="SMART" id="SM00408">
    <property type="entry name" value="IGc2"/>
    <property type="match status" value="1"/>
</dbReference>
<dbReference type="Proteomes" id="UP000276133">
    <property type="component" value="Unassembled WGS sequence"/>
</dbReference>
<dbReference type="Pfam" id="PF00047">
    <property type="entry name" value="ig"/>
    <property type="match status" value="2"/>
</dbReference>
<keyword evidence="4" id="KW-1185">Reference proteome</keyword>
<dbReference type="InterPro" id="IPR003599">
    <property type="entry name" value="Ig_sub"/>
</dbReference>
<sequence length="282" mass="32267">MHRLCALVLCFSGLFTVLKAQDFRIELSDTAIKTGPSSYIVKVGDTVTIPCHIENLKKANVIWQYSKSRIPETLTVGIFNYRKDLRIRVIVNSSEEKEQSWDLEIRRVRLDDEGYYLCKVMAEPESLKRAVYLRVEADLDLSMANRVVNSNDNVILTCNSSLVVDESSPLPHRSVPFLKWFKDNDRLIDGMAKINLSMSNFKIEHYHRPFIASRLIINKFSEQNVGEYKCMFRNQTVSKHVDIKNAVSRRIFEFGNGANVQSLSKLGFCSIIAGILLLILQD</sequence>
<feature type="chain" id="PRO_5018223348" evidence="1">
    <location>
        <begin position="21"/>
        <end position="282"/>
    </location>
</feature>
<dbReference type="InterPro" id="IPR013783">
    <property type="entry name" value="Ig-like_fold"/>
</dbReference>
<organism evidence="3 4">
    <name type="scientific">Brachionus plicatilis</name>
    <name type="common">Marine rotifer</name>
    <name type="synonym">Brachionus muelleri</name>
    <dbReference type="NCBI Taxonomy" id="10195"/>
    <lineage>
        <taxon>Eukaryota</taxon>
        <taxon>Metazoa</taxon>
        <taxon>Spiralia</taxon>
        <taxon>Gnathifera</taxon>
        <taxon>Rotifera</taxon>
        <taxon>Eurotatoria</taxon>
        <taxon>Monogononta</taxon>
        <taxon>Pseudotrocha</taxon>
        <taxon>Ploima</taxon>
        <taxon>Brachionidae</taxon>
        <taxon>Brachionus</taxon>
    </lineage>
</organism>
<dbReference type="AlphaFoldDB" id="A0A3M7SXU7"/>
<feature type="domain" description="Ig-like" evidence="2">
    <location>
        <begin position="30"/>
        <end position="120"/>
    </location>
</feature>
<dbReference type="SMART" id="SM00409">
    <property type="entry name" value="IG"/>
    <property type="match status" value="2"/>
</dbReference>
<reference evidence="3 4" key="1">
    <citation type="journal article" date="2018" name="Sci. Rep.">
        <title>Genomic signatures of local adaptation to the degree of environmental predictability in rotifers.</title>
        <authorList>
            <person name="Franch-Gras L."/>
            <person name="Hahn C."/>
            <person name="Garcia-Roger E.M."/>
            <person name="Carmona M.J."/>
            <person name="Serra M."/>
            <person name="Gomez A."/>
        </authorList>
    </citation>
    <scope>NUCLEOTIDE SEQUENCE [LARGE SCALE GENOMIC DNA]</scope>
    <source>
        <strain evidence="3">HYR1</strain>
    </source>
</reference>
<dbReference type="PROSITE" id="PS50835">
    <property type="entry name" value="IG_LIKE"/>
    <property type="match status" value="2"/>
</dbReference>
<feature type="domain" description="Ig-like" evidence="2">
    <location>
        <begin position="124"/>
        <end position="242"/>
    </location>
</feature>
<dbReference type="InterPro" id="IPR007110">
    <property type="entry name" value="Ig-like_dom"/>
</dbReference>
<dbReference type="EMBL" id="REGN01000640">
    <property type="protein sequence ID" value="RNA40479.1"/>
    <property type="molecule type" value="Genomic_DNA"/>
</dbReference>
<dbReference type="STRING" id="10195.A0A3M7SXU7"/>
<proteinExistence type="predicted"/>
<dbReference type="SUPFAM" id="SSF48726">
    <property type="entry name" value="Immunoglobulin"/>
    <property type="match status" value="2"/>
</dbReference>
<dbReference type="PANTHER" id="PTHR23279:SF36">
    <property type="entry name" value="DEFECTIVE PROBOSCIS EXTENSION RESPONSE 9, ISOFORM A"/>
    <property type="match status" value="1"/>
</dbReference>
<dbReference type="InterPro" id="IPR036179">
    <property type="entry name" value="Ig-like_dom_sf"/>
</dbReference>
<protein>
    <submittedName>
        <fullName evidence="3">Kin of IRRE 2</fullName>
    </submittedName>
</protein>
<comment type="caution">
    <text evidence="3">The sequence shown here is derived from an EMBL/GenBank/DDBJ whole genome shotgun (WGS) entry which is preliminary data.</text>
</comment>